<gene>
    <name evidence="3" type="ORF">QBC34DRAFT_147418</name>
</gene>
<evidence type="ECO:0000259" key="2">
    <source>
        <dbReference type="Pfam" id="PF06985"/>
    </source>
</evidence>
<dbReference type="Pfam" id="PF06985">
    <property type="entry name" value="HET"/>
    <property type="match status" value="1"/>
</dbReference>
<feature type="domain" description="Heterokaryon incompatibility" evidence="2">
    <location>
        <begin position="70"/>
        <end position="256"/>
    </location>
</feature>
<organism evidence="3 4">
    <name type="scientific">Podospora aff. communis PSN243</name>
    <dbReference type="NCBI Taxonomy" id="3040156"/>
    <lineage>
        <taxon>Eukaryota</taxon>
        <taxon>Fungi</taxon>
        <taxon>Dikarya</taxon>
        <taxon>Ascomycota</taxon>
        <taxon>Pezizomycotina</taxon>
        <taxon>Sordariomycetes</taxon>
        <taxon>Sordariomycetidae</taxon>
        <taxon>Sordariales</taxon>
        <taxon>Podosporaceae</taxon>
        <taxon>Podospora</taxon>
    </lineage>
</organism>
<dbReference type="InterPro" id="IPR052895">
    <property type="entry name" value="HetReg/Transcr_Mod"/>
</dbReference>
<dbReference type="AlphaFoldDB" id="A0AAV9GI49"/>
<sequence>MAPPTDPKTHLPDSGNNDELPIPNAEAYLYSSLPTSTSIRLLSLLPNKQNKNEPLQISLDTVDLCDHPAYRALSYSWGNPHANGVDFTAYFNSVADEYSPSHRIPIICDGKRLHIQQNLFDALRQLSTPNSDDDDDGDAGGYLWVDALCINQQDHDERAAQVKIMDQVYSKTACAVIWLGRADAQIVSTEDAFRAISRIAAFPRDTFAQSNIIPFRRQEPSVYAECGLPYVSWMEWCALAALLKRQWFSRLWIVQETILSPRLVIMCGHHRIAWDTLLAAAQNIDARCTVLGARPSTLFIQHDQAAVPLENNVLQLARWREYWHSPNPRELPTRPFTLETLVQDTWTFQATDPRDKIYGLFGLMDAPTRNTWVVDYDMPVEEAYAFATMRVIHHSKSLTILSCIQDASIRKVATRPSWVPDFGVPYVNMLCNSHFSAAGDQELGKEQLALPPSPRWDRLRLHGAMVDEVVEVANDRNNYPNSMMLLESSWFEMTMLLPQPYHDTGHDRAEVLWRTLCADQDAVGKSPAPETFGPLFRELICAMVVVRAEGEAENATKTNPPPDCAPSFAEAMMRARKMWDDLGLEDLSPEELREKTSALPRFLGRPEFGWLSFTLLKMHILTRTRSGAAIPDLDCLEEFERNPAYVMRVIHGGERNLVYPKDAAFMKSYQLRYGMRKLFSTKKGYLGLGPSSTKIGDVVCVFRGASGPFVCRPAEDEGVQDGVGGFEVVGESYVHGIMHGEAARMDGFALKELEIL</sequence>
<name>A0AAV9GI49_9PEZI</name>
<dbReference type="PANTHER" id="PTHR24148:SF64">
    <property type="entry name" value="HETEROKARYON INCOMPATIBILITY DOMAIN-CONTAINING PROTEIN"/>
    <property type="match status" value="1"/>
</dbReference>
<keyword evidence="4" id="KW-1185">Reference proteome</keyword>
<dbReference type="Proteomes" id="UP001321760">
    <property type="component" value="Unassembled WGS sequence"/>
</dbReference>
<comment type="caution">
    <text evidence="3">The sequence shown here is derived from an EMBL/GenBank/DDBJ whole genome shotgun (WGS) entry which is preliminary data.</text>
</comment>
<feature type="region of interest" description="Disordered" evidence="1">
    <location>
        <begin position="1"/>
        <end position="20"/>
    </location>
</feature>
<dbReference type="Pfam" id="PF26639">
    <property type="entry name" value="Het-6_barrel"/>
    <property type="match status" value="1"/>
</dbReference>
<dbReference type="EMBL" id="MU865955">
    <property type="protein sequence ID" value="KAK4446661.1"/>
    <property type="molecule type" value="Genomic_DNA"/>
</dbReference>
<reference evidence="3" key="1">
    <citation type="journal article" date="2023" name="Mol. Phylogenet. Evol.">
        <title>Genome-scale phylogeny and comparative genomics of the fungal order Sordariales.</title>
        <authorList>
            <person name="Hensen N."/>
            <person name="Bonometti L."/>
            <person name="Westerberg I."/>
            <person name="Brannstrom I.O."/>
            <person name="Guillou S."/>
            <person name="Cros-Aarteil S."/>
            <person name="Calhoun S."/>
            <person name="Haridas S."/>
            <person name="Kuo A."/>
            <person name="Mondo S."/>
            <person name="Pangilinan J."/>
            <person name="Riley R."/>
            <person name="LaButti K."/>
            <person name="Andreopoulos B."/>
            <person name="Lipzen A."/>
            <person name="Chen C."/>
            <person name="Yan M."/>
            <person name="Daum C."/>
            <person name="Ng V."/>
            <person name="Clum A."/>
            <person name="Steindorff A."/>
            <person name="Ohm R.A."/>
            <person name="Martin F."/>
            <person name="Silar P."/>
            <person name="Natvig D.O."/>
            <person name="Lalanne C."/>
            <person name="Gautier V."/>
            <person name="Ament-Velasquez S.L."/>
            <person name="Kruys A."/>
            <person name="Hutchinson M.I."/>
            <person name="Powell A.J."/>
            <person name="Barry K."/>
            <person name="Miller A.N."/>
            <person name="Grigoriev I.V."/>
            <person name="Debuchy R."/>
            <person name="Gladieux P."/>
            <person name="Hiltunen Thoren M."/>
            <person name="Johannesson H."/>
        </authorList>
    </citation>
    <scope>NUCLEOTIDE SEQUENCE</scope>
    <source>
        <strain evidence="3">PSN243</strain>
    </source>
</reference>
<evidence type="ECO:0000313" key="3">
    <source>
        <dbReference type="EMBL" id="KAK4446661.1"/>
    </source>
</evidence>
<dbReference type="PANTHER" id="PTHR24148">
    <property type="entry name" value="ANKYRIN REPEAT DOMAIN-CONTAINING PROTEIN 39 HOMOLOG-RELATED"/>
    <property type="match status" value="1"/>
</dbReference>
<proteinExistence type="predicted"/>
<accession>A0AAV9GI49</accession>
<protein>
    <submittedName>
        <fullName evidence="3">Heterokaryon incompatibility protein 6</fullName>
    </submittedName>
</protein>
<evidence type="ECO:0000313" key="4">
    <source>
        <dbReference type="Proteomes" id="UP001321760"/>
    </source>
</evidence>
<dbReference type="InterPro" id="IPR010730">
    <property type="entry name" value="HET"/>
</dbReference>
<evidence type="ECO:0000256" key="1">
    <source>
        <dbReference type="SAM" id="MobiDB-lite"/>
    </source>
</evidence>
<reference evidence="3" key="2">
    <citation type="submission" date="2023-05" db="EMBL/GenBank/DDBJ databases">
        <authorList>
            <consortium name="Lawrence Berkeley National Laboratory"/>
            <person name="Steindorff A."/>
            <person name="Hensen N."/>
            <person name="Bonometti L."/>
            <person name="Westerberg I."/>
            <person name="Brannstrom I.O."/>
            <person name="Guillou S."/>
            <person name="Cros-Aarteil S."/>
            <person name="Calhoun S."/>
            <person name="Haridas S."/>
            <person name="Kuo A."/>
            <person name="Mondo S."/>
            <person name="Pangilinan J."/>
            <person name="Riley R."/>
            <person name="Labutti K."/>
            <person name="Andreopoulos B."/>
            <person name="Lipzen A."/>
            <person name="Chen C."/>
            <person name="Yanf M."/>
            <person name="Daum C."/>
            <person name="Ng V."/>
            <person name="Clum A."/>
            <person name="Ohm R."/>
            <person name="Martin F."/>
            <person name="Silar P."/>
            <person name="Natvig D."/>
            <person name="Lalanne C."/>
            <person name="Gautier V."/>
            <person name="Ament-Velasquez S.L."/>
            <person name="Kruys A."/>
            <person name="Hutchinson M.I."/>
            <person name="Powell A.J."/>
            <person name="Barry K."/>
            <person name="Miller A.N."/>
            <person name="Grigoriev I.V."/>
            <person name="Debuchy R."/>
            <person name="Gladieux P."/>
            <person name="Thoren M.H."/>
            <person name="Johannesson H."/>
        </authorList>
    </citation>
    <scope>NUCLEOTIDE SEQUENCE</scope>
    <source>
        <strain evidence="3">PSN243</strain>
    </source>
</reference>